<dbReference type="GO" id="GO:0006874">
    <property type="term" value="P:intracellular calcium ion homeostasis"/>
    <property type="evidence" value="ECO:0007669"/>
    <property type="project" value="TreeGrafter"/>
</dbReference>
<evidence type="ECO:0000256" key="2">
    <source>
        <dbReference type="ARBA" id="ARBA00022692"/>
    </source>
</evidence>
<keyword evidence="4 5" id="KW-0472">Membrane</keyword>
<name>A0A518GWW4_9BACT</name>
<feature type="domain" description="Sodium/calcium exchanger membrane region" evidence="6">
    <location>
        <begin position="196"/>
        <end position="339"/>
    </location>
</feature>
<accession>A0A518GWW4</accession>
<feature type="transmembrane region" description="Helical" evidence="5">
    <location>
        <begin position="251"/>
        <end position="275"/>
    </location>
</feature>
<dbReference type="KEGG" id="tpla:ElP_09360"/>
<evidence type="ECO:0000313" key="7">
    <source>
        <dbReference type="EMBL" id="QDV33094.1"/>
    </source>
</evidence>
<comment type="subcellular location">
    <subcellularLocation>
        <location evidence="1">Membrane</location>
        <topology evidence="1">Multi-pass membrane protein</topology>
    </subcellularLocation>
</comment>
<evidence type="ECO:0000313" key="8">
    <source>
        <dbReference type="Proteomes" id="UP000317835"/>
    </source>
</evidence>
<keyword evidence="2 5" id="KW-0812">Transmembrane</keyword>
<dbReference type="RefSeq" id="WP_145267510.1">
    <property type="nucleotide sequence ID" value="NZ_CP036426.1"/>
</dbReference>
<dbReference type="InterPro" id="IPR004481">
    <property type="entry name" value="K/Na/Ca-exchanger"/>
</dbReference>
<organism evidence="7 8">
    <name type="scientific">Tautonia plasticadhaerens</name>
    <dbReference type="NCBI Taxonomy" id="2527974"/>
    <lineage>
        <taxon>Bacteria</taxon>
        <taxon>Pseudomonadati</taxon>
        <taxon>Planctomycetota</taxon>
        <taxon>Planctomycetia</taxon>
        <taxon>Isosphaerales</taxon>
        <taxon>Isosphaeraceae</taxon>
        <taxon>Tautonia</taxon>
    </lineage>
</organism>
<dbReference type="EMBL" id="CP036426">
    <property type="protein sequence ID" value="QDV33094.1"/>
    <property type="molecule type" value="Genomic_DNA"/>
</dbReference>
<feature type="transmembrane region" description="Helical" evidence="5">
    <location>
        <begin position="50"/>
        <end position="69"/>
    </location>
</feature>
<protein>
    <submittedName>
        <fullName evidence="7">Putative calcium/sodium:proton antiporter</fullName>
    </submittedName>
</protein>
<evidence type="ECO:0000259" key="6">
    <source>
        <dbReference type="Pfam" id="PF01699"/>
    </source>
</evidence>
<dbReference type="AlphaFoldDB" id="A0A518GWW4"/>
<feature type="transmembrane region" description="Helical" evidence="5">
    <location>
        <begin position="295"/>
        <end position="313"/>
    </location>
</feature>
<keyword evidence="8" id="KW-1185">Reference proteome</keyword>
<feature type="transmembrane region" description="Helical" evidence="5">
    <location>
        <begin position="325"/>
        <end position="345"/>
    </location>
</feature>
<feature type="domain" description="Sodium/calcium exchanger membrane region" evidence="6">
    <location>
        <begin position="12"/>
        <end position="134"/>
    </location>
</feature>
<feature type="transmembrane region" description="Helical" evidence="5">
    <location>
        <begin position="12"/>
        <end position="30"/>
    </location>
</feature>
<gene>
    <name evidence="7" type="ORF">ElP_09360</name>
</gene>
<dbReference type="GO" id="GO:0008273">
    <property type="term" value="F:calcium, potassium:sodium antiporter activity"/>
    <property type="evidence" value="ECO:0007669"/>
    <property type="project" value="TreeGrafter"/>
</dbReference>
<feature type="transmembrane region" description="Helical" evidence="5">
    <location>
        <begin position="193"/>
        <end position="214"/>
    </location>
</feature>
<sequence length="351" mass="35949">MSGSTWPPWADVAVFLAAAAVIALAGSRLARLGDRLADRTGIGEAMAGTLLLGMFTSLPGLVASITAAIDGRAALALSNAVGGIAAQTAFLAVADVFHRKANLEHAAASIANVLQVIVLLMLLTLVLIGVASPPVSVLHVSPITPVLLAATLLGFRLAFRGGREPMWRPERTEETVVDLPEPGAGDEPLGPMILDFLACAAVIGLCGFAIARAAGHFGERAGIPEVLMGGLFTAVATSIPELITTVSAVRIGALTLAVADIVGGNVFDVVFVVAADLAFLGGSIFHAPGIGRREVFLLGITILLNVILVLGLVSRERHGPANIGFESVLMLLIYVAGLATLPFIAEGPLGS</sequence>
<dbReference type="Gene3D" id="1.20.1420.30">
    <property type="entry name" value="NCX, central ion-binding region"/>
    <property type="match status" value="1"/>
</dbReference>
<feature type="transmembrane region" description="Helical" evidence="5">
    <location>
        <begin position="137"/>
        <end position="159"/>
    </location>
</feature>
<feature type="transmembrane region" description="Helical" evidence="5">
    <location>
        <begin position="75"/>
        <end position="97"/>
    </location>
</feature>
<dbReference type="OrthoDB" id="153124at2"/>
<dbReference type="GO" id="GO:0005886">
    <property type="term" value="C:plasma membrane"/>
    <property type="evidence" value="ECO:0007669"/>
    <property type="project" value="TreeGrafter"/>
</dbReference>
<proteinExistence type="predicted"/>
<evidence type="ECO:0000256" key="1">
    <source>
        <dbReference type="ARBA" id="ARBA00004141"/>
    </source>
</evidence>
<dbReference type="InterPro" id="IPR004837">
    <property type="entry name" value="NaCa_Exmemb"/>
</dbReference>
<dbReference type="Proteomes" id="UP000317835">
    <property type="component" value="Chromosome"/>
</dbReference>
<evidence type="ECO:0000256" key="5">
    <source>
        <dbReference type="SAM" id="Phobius"/>
    </source>
</evidence>
<keyword evidence="3 5" id="KW-1133">Transmembrane helix</keyword>
<dbReference type="InterPro" id="IPR044880">
    <property type="entry name" value="NCX_ion-bd_dom_sf"/>
</dbReference>
<evidence type="ECO:0000256" key="3">
    <source>
        <dbReference type="ARBA" id="ARBA00022989"/>
    </source>
</evidence>
<evidence type="ECO:0000256" key="4">
    <source>
        <dbReference type="ARBA" id="ARBA00023136"/>
    </source>
</evidence>
<feature type="transmembrane region" description="Helical" evidence="5">
    <location>
        <begin position="109"/>
        <end position="131"/>
    </location>
</feature>
<dbReference type="GO" id="GO:0005262">
    <property type="term" value="F:calcium channel activity"/>
    <property type="evidence" value="ECO:0007669"/>
    <property type="project" value="TreeGrafter"/>
</dbReference>
<dbReference type="PANTHER" id="PTHR10846:SF8">
    <property type="entry name" value="INNER MEMBRANE PROTEIN YRBG"/>
    <property type="match status" value="1"/>
</dbReference>
<feature type="transmembrane region" description="Helical" evidence="5">
    <location>
        <begin position="226"/>
        <end position="244"/>
    </location>
</feature>
<dbReference type="Pfam" id="PF01699">
    <property type="entry name" value="Na_Ca_ex"/>
    <property type="match status" value="2"/>
</dbReference>
<dbReference type="PANTHER" id="PTHR10846">
    <property type="entry name" value="SODIUM/POTASSIUM/CALCIUM EXCHANGER"/>
    <property type="match status" value="1"/>
</dbReference>
<reference evidence="7 8" key="1">
    <citation type="submission" date="2019-02" db="EMBL/GenBank/DDBJ databases">
        <title>Deep-cultivation of Planctomycetes and their phenomic and genomic characterization uncovers novel biology.</title>
        <authorList>
            <person name="Wiegand S."/>
            <person name="Jogler M."/>
            <person name="Boedeker C."/>
            <person name="Pinto D."/>
            <person name="Vollmers J."/>
            <person name="Rivas-Marin E."/>
            <person name="Kohn T."/>
            <person name="Peeters S.H."/>
            <person name="Heuer A."/>
            <person name="Rast P."/>
            <person name="Oberbeckmann S."/>
            <person name="Bunk B."/>
            <person name="Jeske O."/>
            <person name="Meyerdierks A."/>
            <person name="Storesund J.E."/>
            <person name="Kallscheuer N."/>
            <person name="Luecker S."/>
            <person name="Lage O.M."/>
            <person name="Pohl T."/>
            <person name="Merkel B.J."/>
            <person name="Hornburger P."/>
            <person name="Mueller R.-W."/>
            <person name="Bruemmer F."/>
            <person name="Labrenz M."/>
            <person name="Spormann A.M."/>
            <person name="Op den Camp H."/>
            <person name="Overmann J."/>
            <person name="Amann R."/>
            <person name="Jetten M.S.M."/>
            <person name="Mascher T."/>
            <person name="Medema M.H."/>
            <person name="Devos D.P."/>
            <person name="Kaster A.-K."/>
            <person name="Ovreas L."/>
            <person name="Rohde M."/>
            <person name="Galperin M.Y."/>
            <person name="Jogler C."/>
        </authorList>
    </citation>
    <scope>NUCLEOTIDE SEQUENCE [LARGE SCALE GENOMIC DNA]</scope>
    <source>
        <strain evidence="7 8">ElP</strain>
    </source>
</reference>